<evidence type="ECO:0000313" key="2">
    <source>
        <dbReference type="EMBL" id="KAL1864829.1"/>
    </source>
</evidence>
<comment type="caution">
    <text evidence="2">The sequence shown here is derived from an EMBL/GenBank/DDBJ whole genome shotgun (WGS) entry which is preliminary data.</text>
</comment>
<feature type="region of interest" description="Disordered" evidence="1">
    <location>
        <begin position="1"/>
        <end position="81"/>
    </location>
</feature>
<sequence>MTPTTRSGLAAPGNFPATPETTRRDPVSEGVFYPTQEVEENQDSPEHQLQEVEQPDSITTESPNTMETPTPQARPATGVRQPDEFELTQIRPHLSALDWELFLRCEGPGKDHFMMKVLDAAATPQPTPSPAPNPSMSLHFEADLLRKQINNTFEHLKIPVLQSNGNNFRTWSQQFELAVSNIGFKDADILRQRTPPGEEFWKWDTAQKTIRTWFMLLLDQGVIESICLKDQPIVADIWLELNERFGVPKSVQRLELCQEFMELVNINTSMNPSTVYAKGERIFSKLRGMGTTLDDMFHDWYIAFATKHEPGWASKRFKGFRATGTVVNPDIKNLDVKEVMQDLLQYKKVIASTRALQKSRGPTPRSRTLPPKLSGSKSGINNTSAVQYLP</sequence>
<feature type="compositionally biased region" description="Polar residues" evidence="1">
    <location>
        <begin position="375"/>
        <end position="390"/>
    </location>
</feature>
<dbReference type="EMBL" id="JAVDPF010000068">
    <property type="protein sequence ID" value="KAL1864829.1"/>
    <property type="molecule type" value="Genomic_DNA"/>
</dbReference>
<evidence type="ECO:0000256" key="1">
    <source>
        <dbReference type="SAM" id="MobiDB-lite"/>
    </source>
</evidence>
<feature type="region of interest" description="Disordered" evidence="1">
    <location>
        <begin position="355"/>
        <end position="390"/>
    </location>
</feature>
<evidence type="ECO:0000313" key="3">
    <source>
        <dbReference type="Proteomes" id="UP001583193"/>
    </source>
</evidence>
<accession>A0ABR3WMT5</accession>
<proteinExistence type="predicted"/>
<evidence type="ECO:0008006" key="4">
    <source>
        <dbReference type="Google" id="ProtNLM"/>
    </source>
</evidence>
<dbReference type="Proteomes" id="UP001583193">
    <property type="component" value="Unassembled WGS sequence"/>
</dbReference>
<name>A0ABR3WMT5_9EURO</name>
<organism evidence="2 3">
    <name type="scientific">Paecilomyces lecythidis</name>
    <dbReference type="NCBI Taxonomy" id="3004212"/>
    <lineage>
        <taxon>Eukaryota</taxon>
        <taxon>Fungi</taxon>
        <taxon>Dikarya</taxon>
        <taxon>Ascomycota</taxon>
        <taxon>Pezizomycotina</taxon>
        <taxon>Eurotiomycetes</taxon>
        <taxon>Eurotiomycetidae</taxon>
        <taxon>Eurotiales</taxon>
        <taxon>Thermoascaceae</taxon>
        <taxon>Paecilomyces</taxon>
    </lineage>
</organism>
<gene>
    <name evidence="2" type="ORF">Plec18167_009623</name>
</gene>
<reference evidence="2 3" key="1">
    <citation type="journal article" date="2024" name="IMA Fungus">
        <title>IMA Genome - F19 : A genome assembly and annotation guide to empower mycologists, including annotated draft genome sequences of Ceratocystis pirilliformis, Diaporthe australafricana, Fusarium ophioides, Paecilomyces lecythidis, and Sporothrix stenoceras.</title>
        <authorList>
            <person name="Aylward J."/>
            <person name="Wilson A.M."/>
            <person name="Visagie C.M."/>
            <person name="Spraker J."/>
            <person name="Barnes I."/>
            <person name="Buitendag C."/>
            <person name="Ceriani C."/>
            <person name="Del Mar Angel L."/>
            <person name="du Plessis D."/>
            <person name="Fuchs T."/>
            <person name="Gasser K."/>
            <person name="Kramer D."/>
            <person name="Li W."/>
            <person name="Munsamy K."/>
            <person name="Piso A."/>
            <person name="Price J.L."/>
            <person name="Sonnekus B."/>
            <person name="Thomas C."/>
            <person name="van der Nest A."/>
            <person name="van Dijk A."/>
            <person name="van Heerden A."/>
            <person name="van Vuuren N."/>
            <person name="Yilmaz N."/>
            <person name="Duong T.A."/>
            <person name="van der Merwe N.A."/>
            <person name="Wingfield M.J."/>
            <person name="Wingfield B.D."/>
        </authorList>
    </citation>
    <scope>NUCLEOTIDE SEQUENCE [LARGE SCALE GENOMIC DNA]</scope>
    <source>
        <strain evidence="2 3">CMW 18167</strain>
    </source>
</reference>
<protein>
    <recommendedName>
        <fullName evidence="4">Retrotransposon gag domain-containing protein</fullName>
    </recommendedName>
</protein>
<keyword evidence="3" id="KW-1185">Reference proteome</keyword>
<feature type="compositionally biased region" description="Polar residues" evidence="1">
    <location>
        <begin position="56"/>
        <end position="71"/>
    </location>
</feature>